<gene>
    <name evidence="3" type="ORF">PPSIR1_35237</name>
</gene>
<evidence type="ECO:0000256" key="1">
    <source>
        <dbReference type="ARBA" id="ARBA00022729"/>
    </source>
</evidence>
<protein>
    <submittedName>
        <fullName evidence="3">Putative secreted esterase</fullName>
    </submittedName>
</protein>
<dbReference type="InterPro" id="IPR028994">
    <property type="entry name" value="Integrin_alpha_N"/>
</dbReference>
<feature type="signal peptide" evidence="2">
    <location>
        <begin position="1"/>
        <end position="21"/>
    </location>
</feature>
<organism evidence="3 4">
    <name type="scientific">Plesiocystis pacifica SIR-1</name>
    <dbReference type="NCBI Taxonomy" id="391625"/>
    <lineage>
        <taxon>Bacteria</taxon>
        <taxon>Pseudomonadati</taxon>
        <taxon>Myxococcota</taxon>
        <taxon>Polyangia</taxon>
        <taxon>Nannocystales</taxon>
        <taxon>Nannocystaceae</taxon>
        <taxon>Plesiocystis</taxon>
    </lineage>
</organism>
<accession>A6G3V5</accession>
<dbReference type="OrthoDB" id="5513478at2"/>
<dbReference type="eggNOG" id="COG2931">
    <property type="taxonomic scope" value="Bacteria"/>
</dbReference>
<dbReference type="Gene3D" id="2.40.128.340">
    <property type="match status" value="1"/>
</dbReference>
<feature type="chain" id="PRO_5002697097" evidence="2">
    <location>
        <begin position="22"/>
        <end position="972"/>
    </location>
</feature>
<proteinExistence type="predicted"/>
<keyword evidence="1 2" id="KW-0732">Signal</keyword>
<evidence type="ECO:0000313" key="4">
    <source>
        <dbReference type="Proteomes" id="UP000005801"/>
    </source>
</evidence>
<dbReference type="AlphaFoldDB" id="A6G3V5"/>
<sequence>MNTKSLSILALPLTLPLLATACGDAQTVTEDGLSSDRIAVDSLEISSEGAVYVNHPMRVAVSGTTAGESYRTDLLVGLRTLDGNAGCVLGAMPAEHDAANGEGEPAPFSQEMEFVVSSECAQLAGRDDVELFASFDPWNRLGERDDLGDLAGAGEAGLELYDIVAASALSAEGCESCETVYAVHENPGYDARLDSLELDSVVAVLPVADEDGNAPELGNQPHFSVSAQSRVTGLAQGQSLLDGLVNIEYRIRPLGSSEDGLPLTRIEDLSQGRELAVPTAAAVPVESHGAVATTDALFIEGQAREAITEGAWSKLTDFEVVTCLGTEFDQAVYAAEGETEARANDCGAIPVVVARQTIEDSEALLAGAATKSRPADVWQQTWSAGSGYNFGESNLTFKAWVESTSADGPTTTEKGISVHSAGSWFEAGVYSNAKVFGTDVTLVDIYGTFLAYDWGGGGVAMGAYVLFNQIVPDFEIQIADGVPVTLQQMLDLAGVQSELAVSKSFNLAGVNFDDGCGSVSAGLWVEGTLGVNTEATSITPFVTERGVKLQGVFQPYINLAAKAGATVHYSEFIGGGIVATLDLIDVQMPFTATAEFQDYEALDAQRLYFTQDVGAQISTLSGNIKFQIWYKIPWPLCWSNCTKDHHHTIASWNGLSTYVNFFSANQVMTIGSERPGAQWCWVHDETLYEGDFNGDGKQDWMCHVPGNRWKYIDFNDGSNNFAGTDYVSQHYWCGGDQKLMVGDFNGDGRDDLLCHDAGNKYIDFADQNGHFNGTDFHLSIDWCSHAGASIQIDDYNGDGRDDILCRDQNDNVWYDYTDQNGHLGGTDFHSPTGDSQFKRTKIRNRWYGGEYINKENGLATSVPTNTVVGSAGYESRDWIFERVSGTQYYKIRNASDGSYLHRENGPLVADHGFNGHSGQWSLVAVPGMQKHYRIINRWTGEALHREYGSLAVGHVSAGAWSSQWELDGSFFL</sequence>
<reference evidence="3 4" key="1">
    <citation type="submission" date="2007-06" db="EMBL/GenBank/DDBJ databases">
        <authorList>
            <person name="Shimkets L."/>
            <person name="Ferriera S."/>
            <person name="Johnson J."/>
            <person name="Kravitz S."/>
            <person name="Beeson K."/>
            <person name="Sutton G."/>
            <person name="Rogers Y.-H."/>
            <person name="Friedman R."/>
            <person name="Frazier M."/>
            <person name="Venter J.C."/>
        </authorList>
    </citation>
    <scope>NUCLEOTIDE SEQUENCE [LARGE SCALE GENOMIC DNA]</scope>
    <source>
        <strain evidence="3 4">SIR-1</strain>
    </source>
</reference>
<dbReference type="Gene3D" id="2.80.10.50">
    <property type="match status" value="1"/>
</dbReference>
<dbReference type="SUPFAM" id="SSF69318">
    <property type="entry name" value="Integrin alpha N-terminal domain"/>
    <property type="match status" value="1"/>
</dbReference>
<comment type="caution">
    <text evidence="3">The sequence shown here is derived from an EMBL/GenBank/DDBJ whole genome shotgun (WGS) entry which is preliminary data.</text>
</comment>
<dbReference type="Proteomes" id="UP000005801">
    <property type="component" value="Unassembled WGS sequence"/>
</dbReference>
<dbReference type="RefSeq" id="WP_006971404.1">
    <property type="nucleotide sequence ID" value="NZ_ABCS01000019.1"/>
</dbReference>
<dbReference type="InterPro" id="IPR035992">
    <property type="entry name" value="Ricin_B-like_lectins"/>
</dbReference>
<keyword evidence="4" id="KW-1185">Reference proteome</keyword>
<dbReference type="EMBL" id="ABCS01000019">
    <property type="protein sequence ID" value="EDM79492.1"/>
    <property type="molecule type" value="Genomic_DNA"/>
</dbReference>
<dbReference type="InterPro" id="IPR013517">
    <property type="entry name" value="FG-GAP"/>
</dbReference>
<dbReference type="PROSITE" id="PS51257">
    <property type="entry name" value="PROKAR_LIPOPROTEIN"/>
    <property type="match status" value="1"/>
</dbReference>
<dbReference type="CDD" id="cd23432">
    <property type="entry name" value="beta-trefoil_Ricin_EndoBetaGal-like"/>
    <property type="match status" value="1"/>
</dbReference>
<dbReference type="STRING" id="391625.PPSIR1_35237"/>
<dbReference type="Pfam" id="PF13517">
    <property type="entry name" value="FG-GAP_3"/>
    <property type="match status" value="1"/>
</dbReference>
<evidence type="ECO:0000256" key="2">
    <source>
        <dbReference type="SAM" id="SignalP"/>
    </source>
</evidence>
<evidence type="ECO:0000313" key="3">
    <source>
        <dbReference type="EMBL" id="EDM79492.1"/>
    </source>
</evidence>
<name>A6G3V5_9BACT</name>
<dbReference type="SUPFAM" id="SSF50370">
    <property type="entry name" value="Ricin B-like lectins"/>
    <property type="match status" value="1"/>
</dbReference>